<dbReference type="EMBL" id="JAWXXX010000001">
    <property type="protein sequence ID" value="MDX5894493.1"/>
    <property type="molecule type" value="Genomic_DNA"/>
</dbReference>
<sequence>MYLDTHRHREIERERLAEETAGSSRRGRSVGGSFRLRARVSRFLIGTAFVLDPEAGRREFWGRAAESDPAA</sequence>
<keyword evidence="4" id="KW-1185">Reference proteome</keyword>
<accession>A0A023X438</accession>
<dbReference type="HOGENOM" id="CLU_2737576_0_0_11"/>
<dbReference type="Proteomes" id="UP000025229">
    <property type="component" value="Chromosome"/>
</dbReference>
<evidence type="ECO:0000256" key="1">
    <source>
        <dbReference type="SAM" id="MobiDB-lite"/>
    </source>
</evidence>
<protein>
    <submittedName>
        <fullName evidence="2">Uncharacterized protein</fullName>
    </submittedName>
</protein>
<dbReference type="EMBL" id="CP007514">
    <property type="protein sequence ID" value="AHY47088.1"/>
    <property type="molecule type" value="Genomic_DNA"/>
</dbReference>
<organism evidence="2 4">
    <name type="scientific">Rubrobacter radiotolerans</name>
    <name type="common">Arthrobacter radiotolerans</name>
    <dbReference type="NCBI Taxonomy" id="42256"/>
    <lineage>
        <taxon>Bacteria</taxon>
        <taxon>Bacillati</taxon>
        <taxon>Actinomycetota</taxon>
        <taxon>Rubrobacteria</taxon>
        <taxon>Rubrobacterales</taxon>
        <taxon>Rubrobacteraceae</taxon>
        <taxon>Rubrobacter</taxon>
    </lineage>
</organism>
<gene>
    <name evidence="2" type="ORF">RradSPS_1805</name>
    <name evidence="3" type="ORF">SIL72_10695</name>
</gene>
<feature type="region of interest" description="Disordered" evidence="1">
    <location>
        <begin position="1"/>
        <end position="30"/>
    </location>
</feature>
<feature type="compositionally biased region" description="Basic and acidic residues" evidence="1">
    <location>
        <begin position="1"/>
        <end position="18"/>
    </location>
</feature>
<dbReference type="STRING" id="42256.RradSPS_1805"/>
<evidence type="ECO:0000313" key="4">
    <source>
        <dbReference type="Proteomes" id="UP000025229"/>
    </source>
</evidence>
<evidence type="ECO:0000313" key="3">
    <source>
        <dbReference type="EMBL" id="MDX5894493.1"/>
    </source>
</evidence>
<dbReference type="AlphaFoldDB" id="A0A023X438"/>
<reference evidence="3" key="2">
    <citation type="submission" date="2023-11" db="EMBL/GenBank/DDBJ databases">
        <title>MicrobeMod: A computational toolkit for identifying prokaryotic methylation and restriction-modification with nanopore sequencing.</title>
        <authorList>
            <person name="Crits-Christoph A."/>
            <person name="Kang S.C."/>
            <person name="Lee H."/>
            <person name="Ostrov N."/>
        </authorList>
    </citation>
    <scope>NUCLEOTIDE SEQUENCE</scope>
    <source>
        <strain evidence="3">ATCC 51242</strain>
    </source>
</reference>
<name>A0A023X438_RUBRA</name>
<proteinExistence type="predicted"/>
<evidence type="ECO:0000313" key="2">
    <source>
        <dbReference type="EMBL" id="AHY47088.1"/>
    </source>
</evidence>
<dbReference type="KEGG" id="rrd:RradSPS_1805"/>
<dbReference type="RefSeq" id="WP_038682142.1">
    <property type="nucleotide sequence ID" value="NZ_CP007514.1"/>
</dbReference>
<reference evidence="2 4" key="1">
    <citation type="submission" date="2014-03" db="EMBL/GenBank/DDBJ databases">
        <title>Complete genome sequence of the Radio-Resistant Rubrobacter radiotolerans RSPS-4.</title>
        <authorList>
            <person name="Egas C.C."/>
            <person name="Barroso C.C."/>
            <person name="Froufe H.J.C."/>
            <person name="Pacheco J.J."/>
            <person name="Albuquerque L.L."/>
            <person name="da Costa M.M.S."/>
        </authorList>
    </citation>
    <scope>NUCLEOTIDE SEQUENCE [LARGE SCALE GENOMIC DNA]</scope>
    <source>
        <strain evidence="2 4">RSPS-4</strain>
    </source>
</reference>
<dbReference type="Proteomes" id="UP001281130">
    <property type="component" value="Unassembled WGS sequence"/>
</dbReference>